<keyword evidence="4" id="KW-1185">Reference proteome</keyword>
<feature type="compositionally biased region" description="Basic and acidic residues" evidence="1">
    <location>
        <begin position="431"/>
        <end position="440"/>
    </location>
</feature>
<organism evidence="3 4">
    <name type="scientific">Nyssa sinensis</name>
    <dbReference type="NCBI Taxonomy" id="561372"/>
    <lineage>
        <taxon>Eukaryota</taxon>
        <taxon>Viridiplantae</taxon>
        <taxon>Streptophyta</taxon>
        <taxon>Embryophyta</taxon>
        <taxon>Tracheophyta</taxon>
        <taxon>Spermatophyta</taxon>
        <taxon>Magnoliopsida</taxon>
        <taxon>eudicotyledons</taxon>
        <taxon>Gunneridae</taxon>
        <taxon>Pentapetalae</taxon>
        <taxon>asterids</taxon>
        <taxon>Cornales</taxon>
        <taxon>Nyssaceae</taxon>
        <taxon>Nyssa</taxon>
    </lineage>
</organism>
<proteinExistence type="predicted"/>
<feature type="domain" description="Calmodulin-binding" evidence="2">
    <location>
        <begin position="369"/>
        <end position="440"/>
    </location>
</feature>
<dbReference type="PANTHER" id="PTHR33349:SF1">
    <property type="entry name" value="EMB|CAB62594.1"/>
    <property type="match status" value="1"/>
</dbReference>
<feature type="compositionally biased region" description="Low complexity" evidence="1">
    <location>
        <begin position="187"/>
        <end position="206"/>
    </location>
</feature>
<feature type="compositionally biased region" description="Polar residues" evidence="1">
    <location>
        <begin position="229"/>
        <end position="240"/>
    </location>
</feature>
<dbReference type="Proteomes" id="UP000325577">
    <property type="component" value="Linkage Group LG1"/>
</dbReference>
<feature type="compositionally biased region" description="Polar residues" evidence="1">
    <location>
        <begin position="280"/>
        <end position="291"/>
    </location>
</feature>
<name>A0A5J5BXW4_9ASTE</name>
<feature type="compositionally biased region" description="Basic and acidic residues" evidence="1">
    <location>
        <begin position="13"/>
        <end position="22"/>
    </location>
</feature>
<evidence type="ECO:0000313" key="4">
    <source>
        <dbReference type="Proteomes" id="UP000325577"/>
    </source>
</evidence>
<feature type="compositionally biased region" description="Basic and acidic residues" evidence="1">
    <location>
        <begin position="360"/>
        <end position="369"/>
    </location>
</feature>
<feature type="region of interest" description="Disordered" evidence="1">
    <location>
        <begin position="280"/>
        <end position="440"/>
    </location>
</feature>
<accession>A0A5J5BXW4</accession>
<dbReference type="OrthoDB" id="766386at2759"/>
<reference evidence="3 4" key="1">
    <citation type="submission" date="2019-09" db="EMBL/GenBank/DDBJ databases">
        <title>A chromosome-level genome assembly of the Chinese tupelo Nyssa sinensis.</title>
        <authorList>
            <person name="Yang X."/>
            <person name="Kang M."/>
            <person name="Yang Y."/>
            <person name="Xiong H."/>
            <person name="Wang M."/>
            <person name="Zhang Z."/>
            <person name="Wang Z."/>
            <person name="Wu H."/>
            <person name="Ma T."/>
            <person name="Liu J."/>
            <person name="Xi Z."/>
        </authorList>
    </citation>
    <scope>NUCLEOTIDE SEQUENCE [LARGE SCALE GENOMIC DNA]</scope>
    <source>
        <strain evidence="3">J267</strain>
        <tissue evidence="3">Leaf</tissue>
    </source>
</reference>
<feature type="compositionally biased region" description="Basic and acidic residues" evidence="1">
    <location>
        <begin position="216"/>
        <end position="228"/>
    </location>
</feature>
<feature type="region of interest" description="Disordered" evidence="1">
    <location>
        <begin position="105"/>
        <end position="264"/>
    </location>
</feature>
<feature type="region of interest" description="Disordered" evidence="1">
    <location>
        <begin position="1"/>
        <end position="39"/>
    </location>
</feature>
<dbReference type="InterPro" id="IPR012417">
    <property type="entry name" value="CaM-bd_dom_pln"/>
</dbReference>
<feature type="compositionally biased region" description="Acidic residues" evidence="1">
    <location>
        <begin position="314"/>
        <end position="346"/>
    </location>
</feature>
<dbReference type="Pfam" id="PF07839">
    <property type="entry name" value="CaM_binding"/>
    <property type="match status" value="1"/>
</dbReference>
<sequence>MAGQSINSLVTPDKTESDEGLARGKSAGKPSSPDSERNILPLYRTTSIGSCYDGGNLRRNLIGNSSSPNSGQNIVPHYLRASTGSCHDFCKYGKEHAFEVKARHLKPKRITPPPSGRQNPTETLVPAGGKKTTVVKLKPSTPFKTPESPEIFKQEVSSLSKKVETFPKHPSSNDEKVNEKKADTSRRSPTPSSKPKPVKMKPSSSSDISGALNGRRNSDIKISEKDGDLQSSFEESSGTLTCFIDQNRIRKAEPKQPNNDEVQEKTLHVVEAENVNKILESTQNVSPNQLFPSPLLLSPKSSSCPKSLSLSSHEEEDLEKSEYTDSEADDSISENDEIVNMDEVETSEGNHRRLPGKAGVENKDCEPTKLKFSRGKLVDPQSENNGPRRLRFRRGRVLGENQDSMGDAQRRSFKERVDDDSNDSGPGSEKVVLRHQDVQG</sequence>
<evidence type="ECO:0000313" key="3">
    <source>
        <dbReference type="EMBL" id="KAA8547935.1"/>
    </source>
</evidence>
<dbReference type="GO" id="GO:0005516">
    <property type="term" value="F:calmodulin binding"/>
    <property type="evidence" value="ECO:0007669"/>
    <property type="project" value="InterPro"/>
</dbReference>
<feature type="compositionally biased region" description="Basic and acidic residues" evidence="1">
    <location>
        <begin position="408"/>
        <end position="419"/>
    </location>
</feature>
<feature type="compositionally biased region" description="Polar residues" evidence="1">
    <location>
        <begin position="1"/>
        <end position="10"/>
    </location>
</feature>
<evidence type="ECO:0000256" key="1">
    <source>
        <dbReference type="SAM" id="MobiDB-lite"/>
    </source>
</evidence>
<dbReference type="AlphaFoldDB" id="A0A5J5BXW4"/>
<protein>
    <recommendedName>
        <fullName evidence="2">Calmodulin-binding domain-containing protein</fullName>
    </recommendedName>
</protein>
<dbReference type="EMBL" id="CM018032">
    <property type="protein sequence ID" value="KAA8547935.1"/>
    <property type="molecule type" value="Genomic_DNA"/>
</dbReference>
<feature type="compositionally biased region" description="Basic and acidic residues" evidence="1">
    <location>
        <begin position="161"/>
        <end position="186"/>
    </location>
</feature>
<gene>
    <name evidence="3" type="ORF">F0562_004364</name>
</gene>
<feature type="compositionally biased region" description="Low complexity" evidence="1">
    <location>
        <begin position="292"/>
        <end position="311"/>
    </location>
</feature>
<dbReference type="PANTHER" id="PTHR33349">
    <property type="entry name" value="EMB|CAB62594.1"/>
    <property type="match status" value="1"/>
</dbReference>
<evidence type="ECO:0000259" key="2">
    <source>
        <dbReference type="Pfam" id="PF07839"/>
    </source>
</evidence>